<organism evidence="2">
    <name type="scientific">Pseudo-nitzschia australis</name>
    <dbReference type="NCBI Taxonomy" id="44445"/>
    <lineage>
        <taxon>Eukaryota</taxon>
        <taxon>Sar</taxon>
        <taxon>Stramenopiles</taxon>
        <taxon>Ochrophyta</taxon>
        <taxon>Bacillariophyta</taxon>
        <taxon>Bacillariophyceae</taxon>
        <taxon>Bacillariophycidae</taxon>
        <taxon>Bacillariales</taxon>
        <taxon>Bacillariaceae</taxon>
        <taxon>Pseudo-nitzschia</taxon>
    </lineage>
</organism>
<gene>
    <name evidence="2" type="ORF">PAUS00366_LOCUS18391</name>
</gene>
<accession>A0A7S4ASL7</accession>
<keyword evidence="1" id="KW-0812">Transmembrane</keyword>
<sequence length="100" mass="10806">MLCGTCICRIIDGVCDHKGVFLFGGIKVIQRRRRIIVVFVVDVVVVKQTRNDCPTTTASINTNTNSASSIGVIAFMLNGAVSICGLVCLTLLRVSQCLQF</sequence>
<proteinExistence type="predicted"/>
<keyword evidence="1" id="KW-0472">Membrane</keyword>
<evidence type="ECO:0000313" key="2">
    <source>
        <dbReference type="EMBL" id="CAE0725634.1"/>
    </source>
</evidence>
<name>A0A7S4ASL7_9STRA</name>
<protein>
    <submittedName>
        <fullName evidence="2">Uncharacterized protein</fullName>
    </submittedName>
</protein>
<feature type="transmembrane region" description="Helical" evidence="1">
    <location>
        <begin position="70"/>
        <end position="92"/>
    </location>
</feature>
<evidence type="ECO:0000256" key="1">
    <source>
        <dbReference type="SAM" id="Phobius"/>
    </source>
</evidence>
<dbReference type="EMBL" id="HBIX01027071">
    <property type="protein sequence ID" value="CAE0725634.1"/>
    <property type="molecule type" value="Transcribed_RNA"/>
</dbReference>
<dbReference type="AlphaFoldDB" id="A0A7S4ASL7"/>
<keyword evidence="1" id="KW-1133">Transmembrane helix</keyword>
<reference evidence="2" key="1">
    <citation type="submission" date="2021-01" db="EMBL/GenBank/DDBJ databases">
        <authorList>
            <person name="Corre E."/>
            <person name="Pelletier E."/>
            <person name="Niang G."/>
            <person name="Scheremetjew M."/>
            <person name="Finn R."/>
            <person name="Kale V."/>
            <person name="Holt S."/>
            <person name="Cochrane G."/>
            <person name="Meng A."/>
            <person name="Brown T."/>
            <person name="Cohen L."/>
        </authorList>
    </citation>
    <scope>NUCLEOTIDE SEQUENCE</scope>
    <source>
        <strain evidence="2">10249 10 AB</strain>
    </source>
</reference>